<dbReference type="Proteomes" id="UP000006844">
    <property type="component" value="Chromosome"/>
</dbReference>
<dbReference type="OrthoDB" id="121988at2"/>
<evidence type="ECO:0000256" key="1">
    <source>
        <dbReference type="SAM" id="SignalP"/>
    </source>
</evidence>
<proteinExistence type="predicted"/>
<dbReference type="HOGENOM" id="CLU_1980522_0_0_0"/>
<evidence type="ECO:0000313" key="2">
    <source>
        <dbReference type="EMBL" id="ADV84654.1"/>
    </source>
</evidence>
<dbReference type="RefSeq" id="WP_013570384.1">
    <property type="nucleotide sequence ID" value="NC_014963.1"/>
</dbReference>
<dbReference type="EMBL" id="CP002467">
    <property type="protein sequence ID" value="ADV84654.1"/>
    <property type="molecule type" value="Genomic_DNA"/>
</dbReference>
<evidence type="ECO:0000313" key="3">
    <source>
        <dbReference type="Proteomes" id="UP000006844"/>
    </source>
</evidence>
<keyword evidence="1" id="KW-0732">Signal</keyword>
<feature type="signal peptide" evidence="1">
    <location>
        <begin position="1"/>
        <end position="23"/>
    </location>
</feature>
<name>E8V2V7_TERSS</name>
<dbReference type="KEGG" id="tsa:AciPR4_3905"/>
<dbReference type="AlphaFoldDB" id="E8V2V7"/>
<organism evidence="2 3">
    <name type="scientific">Terriglobus saanensis (strain ATCC BAA-1853 / DSM 23119 / SP1PR4)</name>
    <dbReference type="NCBI Taxonomy" id="401053"/>
    <lineage>
        <taxon>Bacteria</taxon>
        <taxon>Pseudomonadati</taxon>
        <taxon>Acidobacteriota</taxon>
        <taxon>Terriglobia</taxon>
        <taxon>Terriglobales</taxon>
        <taxon>Acidobacteriaceae</taxon>
        <taxon>Terriglobus</taxon>
    </lineage>
</organism>
<accession>E8V2V7</accession>
<reference evidence="2 3" key="1">
    <citation type="journal article" date="2012" name="Stand. Genomic Sci.">
        <title>Complete genome sequence of Terriglobus saanensis type strain SP1PR4(T), an Acidobacteria from tundra soil.</title>
        <authorList>
            <person name="Rawat S.R."/>
            <person name="Mannisto M.K."/>
            <person name="Starovoytov V."/>
            <person name="Goodwin L."/>
            <person name="Nolan M."/>
            <person name="Hauser L."/>
            <person name="Land M."/>
            <person name="Davenport K.W."/>
            <person name="Woyke T."/>
            <person name="Haggblom M.M."/>
        </authorList>
    </citation>
    <scope>NUCLEOTIDE SEQUENCE</scope>
    <source>
        <strain evidence="3">ATCC BAA-1853 / DSM 23119 / SP1PR4</strain>
    </source>
</reference>
<keyword evidence="3" id="KW-1185">Reference proteome</keyword>
<dbReference type="STRING" id="401053.AciPR4_3905"/>
<gene>
    <name evidence="2" type="ordered locus">AciPR4_3905</name>
</gene>
<dbReference type="eggNOG" id="ENOG50335YU">
    <property type="taxonomic scope" value="Bacteria"/>
</dbReference>
<protein>
    <submittedName>
        <fullName evidence="2">Uncharacterized protein</fullName>
    </submittedName>
</protein>
<feature type="chain" id="PRO_5003233001" evidence="1">
    <location>
        <begin position="24"/>
        <end position="126"/>
    </location>
</feature>
<sequence>MKILQAVAGLALAGALVTVPVHAQAPASVPVATQDAGRDVSNSDLVMMTVHEAWLASGRNEDRFFDMVKRLAEMSAQKRGLALSETEAAGSKAGDWIKKQARKDPDQLLYAVVDSAVKHTGMMKKM</sequence>